<feature type="transmembrane region" description="Helical" evidence="1">
    <location>
        <begin position="110"/>
        <end position="130"/>
    </location>
</feature>
<sequence>MPEYPLVANVAIHLALSVLDLGISAAAGTAAAATGAHVHGNEITAQILRLGALGGLIKSGILNAATLLALVSDNIFVLVLLCFAGSSFGAAVLATSIIALKSLGDVPNELLIAAAAAGAPLTAGTAVVFASGPVSSILAVGWDALSGYTFARVALNHNFYVCEYKSAAAAGAVFGVLVWFMKLPISLYYEARQKQREGRGRHHHWSYSTNDATAMHFW</sequence>
<evidence type="ECO:0000256" key="1">
    <source>
        <dbReference type="SAM" id="Phobius"/>
    </source>
</evidence>
<dbReference type="Proteomes" id="UP000465221">
    <property type="component" value="Unassembled WGS sequence"/>
</dbReference>
<organism evidence="2 3">
    <name type="scientific">Aspergillus udagawae</name>
    <dbReference type="NCBI Taxonomy" id="91492"/>
    <lineage>
        <taxon>Eukaryota</taxon>
        <taxon>Fungi</taxon>
        <taxon>Dikarya</taxon>
        <taxon>Ascomycota</taxon>
        <taxon>Pezizomycotina</taxon>
        <taxon>Eurotiomycetes</taxon>
        <taxon>Eurotiomycetidae</taxon>
        <taxon>Eurotiales</taxon>
        <taxon>Aspergillaceae</taxon>
        <taxon>Aspergillus</taxon>
        <taxon>Aspergillus subgen. Fumigati</taxon>
    </lineage>
</organism>
<feature type="transmembrane region" description="Helical" evidence="1">
    <location>
        <begin position="47"/>
        <end position="69"/>
    </location>
</feature>
<evidence type="ECO:0000313" key="2">
    <source>
        <dbReference type="EMBL" id="GFF56460.1"/>
    </source>
</evidence>
<dbReference type="AlphaFoldDB" id="A0A8H3SCV0"/>
<dbReference type="EMBL" id="BLKC01000136">
    <property type="protein sequence ID" value="GFF56460.1"/>
    <property type="molecule type" value="Genomic_DNA"/>
</dbReference>
<proteinExistence type="predicted"/>
<gene>
    <name evidence="2" type="ORF">IFM46972_10521</name>
</gene>
<feature type="transmembrane region" description="Helical" evidence="1">
    <location>
        <begin position="12"/>
        <end position="35"/>
    </location>
</feature>
<keyword evidence="1" id="KW-0812">Transmembrane</keyword>
<comment type="caution">
    <text evidence="2">The sequence shown here is derived from an EMBL/GenBank/DDBJ whole genome shotgun (WGS) entry which is preliminary data.</text>
</comment>
<keyword evidence="1" id="KW-0472">Membrane</keyword>
<evidence type="ECO:0000313" key="3">
    <source>
        <dbReference type="Proteomes" id="UP000465221"/>
    </source>
</evidence>
<name>A0A8H3SCV0_9EURO</name>
<feature type="transmembrane region" description="Helical" evidence="1">
    <location>
        <begin position="167"/>
        <end position="189"/>
    </location>
</feature>
<reference evidence="2 3" key="1">
    <citation type="submission" date="2020-01" db="EMBL/GenBank/DDBJ databases">
        <title>Draft genome sequence of Aspergillus udagawae IFM 46972.</title>
        <authorList>
            <person name="Takahashi H."/>
            <person name="Yaguchi T."/>
        </authorList>
    </citation>
    <scope>NUCLEOTIDE SEQUENCE [LARGE SCALE GENOMIC DNA]</scope>
    <source>
        <strain evidence="2 3">IFM 46972</strain>
    </source>
</reference>
<protein>
    <submittedName>
        <fullName evidence="2">Uncharacterized protein</fullName>
    </submittedName>
</protein>
<keyword evidence="1" id="KW-1133">Transmembrane helix</keyword>
<accession>A0A8H3SCV0</accession>
<feature type="transmembrane region" description="Helical" evidence="1">
    <location>
        <begin position="75"/>
        <end position="98"/>
    </location>
</feature>